<dbReference type="EMBL" id="CP087164">
    <property type="protein sequence ID" value="UGS38346.1"/>
    <property type="molecule type" value="Genomic_DNA"/>
</dbReference>
<dbReference type="Gene3D" id="3.40.50.1820">
    <property type="entry name" value="alpha/beta hydrolase"/>
    <property type="match status" value="1"/>
</dbReference>
<evidence type="ECO:0000313" key="4">
    <source>
        <dbReference type="Proteomes" id="UP001162834"/>
    </source>
</evidence>
<reference evidence="3" key="1">
    <citation type="journal article" date="2022" name="Int. J. Syst. Evol. Microbiol.">
        <title>Pseudomonas aegrilactucae sp. nov. and Pseudomonas morbosilactucae sp. nov., pathogens causing bacterial rot of lettuce in Japan.</title>
        <authorList>
            <person name="Sawada H."/>
            <person name="Fujikawa T."/>
            <person name="Satou M."/>
        </authorList>
    </citation>
    <scope>NUCLEOTIDE SEQUENCE</scope>
    <source>
        <strain evidence="3">0166_1</strain>
    </source>
</reference>
<feature type="domain" description="Peptidase S33 tripeptidyl aminopeptidase-like C-terminal" evidence="2">
    <location>
        <begin position="371"/>
        <end position="467"/>
    </location>
</feature>
<dbReference type="Pfam" id="PF08386">
    <property type="entry name" value="Abhydrolase_4"/>
    <property type="match status" value="1"/>
</dbReference>
<dbReference type="InterPro" id="IPR000073">
    <property type="entry name" value="AB_hydrolase_1"/>
</dbReference>
<dbReference type="Proteomes" id="UP001162834">
    <property type="component" value="Chromosome"/>
</dbReference>
<name>A0A9E6Y2M9_9ACTN</name>
<feature type="domain" description="AB hydrolase-1" evidence="1">
    <location>
        <begin position="118"/>
        <end position="238"/>
    </location>
</feature>
<evidence type="ECO:0000259" key="1">
    <source>
        <dbReference type="Pfam" id="PF00561"/>
    </source>
</evidence>
<proteinExistence type="predicted"/>
<gene>
    <name evidence="3" type="ORF">DSM104329_04770</name>
</gene>
<evidence type="ECO:0000313" key="3">
    <source>
        <dbReference type="EMBL" id="UGS38346.1"/>
    </source>
</evidence>
<organism evidence="3 4">
    <name type="scientific">Capillimicrobium parvum</name>
    <dbReference type="NCBI Taxonomy" id="2884022"/>
    <lineage>
        <taxon>Bacteria</taxon>
        <taxon>Bacillati</taxon>
        <taxon>Actinomycetota</taxon>
        <taxon>Thermoleophilia</taxon>
        <taxon>Solirubrobacterales</taxon>
        <taxon>Capillimicrobiaceae</taxon>
        <taxon>Capillimicrobium</taxon>
    </lineage>
</organism>
<dbReference type="PANTHER" id="PTHR43798">
    <property type="entry name" value="MONOACYLGLYCEROL LIPASE"/>
    <property type="match status" value="1"/>
</dbReference>
<accession>A0A9E6Y2M9</accession>
<dbReference type="PANTHER" id="PTHR43798:SF27">
    <property type="entry name" value="HYDROLASE ALPHA_BETA HYDROLASE FOLD FAMILY"/>
    <property type="match status" value="1"/>
</dbReference>
<dbReference type="GO" id="GO:0016020">
    <property type="term" value="C:membrane"/>
    <property type="evidence" value="ECO:0007669"/>
    <property type="project" value="TreeGrafter"/>
</dbReference>
<dbReference type="KEGG" id="sbae:DSM104329_04770"/>
<dbReference type="InterPro" id="IPR029058">
    <property type="entry name" value="AB_hydrolase_fold"/>
</dbReference>
<dbReference type="Pfam" id="PF00561">
    <property type="entry name" value="Abhydrolase_1"/>
    <property type="match status" value="1"/>
</dbReference>
<dbReference type="SUPFAM" id="SSF53474">
    <property type="entry name" value="alpha/beta-Hydrolases"/>
    <property type="match status" value="1"/>
</dbReference>
<evidence type="ECO:0000259" key="2">
    <source>
        <dbReference type="Pfam" id="PF08386"/>
    </source>
</evidence>
<evidence type="ECO:0008006" key="5">
    <source>
        <dbReference type="Google" id="ProtNLM"/>
    </source>
</evidence>
<keyword evidence="4" id="KW-1185">Reference proteome</keyword>
<protein>
    <recommendedName>
        <fullName evidence="5">Alpha/beta hydrolase</fullName>
    </recommendedName>
</protein>
<dbReference type="RefSeq" id="WP_259312369.1">
    <property type="nucleotide sequence ID" value="NZ_CP087164.1"/>
</dbReference>
<dbReference type="InterPro" id="IPR050266">
    <property type="entry name" value="AB_hydrolase_sf"/>
</dbReference>
<dbReference type="PROSITE" id="PS51257">
    <property type="entry name" value="PROKAR_LIPOPROTEIN"/>
    <property type="match status" value="1"/>
</dbReference>
<dbReference type="InterPro" id="IPR013595">
    <property type="entry name" value="Pept_S33_TAP-like_C"/>
</dbReference>
<sequence>MRGPVRRSTLGTMRSLCRVAAVLVIGGLAACGGGSPSAERRLSLRPCTIGGVHARCATVHVAEDPSRPAGRRIPIRVAVVPARDGEARRDPLFYFAGWGAAAIEDELATATPMLAEVNRTRDLVFVDQRGTGGSNRLACAVPPLGEQASLRAVTGAVRRCAARIGPGLRFYTTTVAVDDFDRVRRALGYDDIDVYGISYGGTTAQAYLARHGAHVRSMVLDGASLLDVRVFERGARNAQRALDMLFARCRADAACHAAFPDPRADYARIAARLGRRPYWVAGSNVPFDRFALANAVDALLDYTPNKAAIPLLLHLGAQGQLTGLARVVAADPPTEQLAYPALVGCSERWAEQRPGVIAHESAGSFIAPLQRRSMALTRAACRVLPRGVVDPALGRRVRSRAPVLLLTGAEDTADPPANVAGARRELPNSRTVVFPAAGHGQLLLPCAQRLIAAFVQRGTAESLDASCARTAARRPFLTRP</sequence>
<dbReference type="AlphaFoldDB" id="A0A9E6Y2M9"/>
<dbReference type="GO" id="GO:0003824">
    <property type="term" value="F:catalytic activity"/>
    <property type="evidence" value="ECO:0007669"/>
    <property type="project" value="UniProtKB-ARBA"/>
</dbReference>